<evidence type="ECO:0000313" key="1">
    <source>
        <dbReference type="EMBL" id="GFO46950.1"/>
    </source>
</evidence>
<comment type="caution">
    <text evidence="1">The sequence shown here is derived from an EMBL/GenBank/DDBJ whole genome shotgun (WGS) entry which is preliminary data.</text>
</comment>
<sequence>MVRCATEPLEVAPHNVRLAGLARDVNMSFPSDLRETTYLFHFQNLFGFLNFLVNFPHSTSTQLGLKRRHCWILQLRCSSHILEVAENIGPSVCTRGDMARASRVHLT</sequence>
<reference evidence="1 2" key="1">
    <citation type="journal article" date="2021" name="Elife">
        <title>Chloroplast acquisition without the gene transfer in kleptoplastic sea slugs, Plakobranchus ocellatus.</title>
        <authorList>
            <person name="Maeda T."/>
            <person name="Takahashi S."/>
            <person name="Yoshida T."/>
            <person name="Shimamura S."/>
            <person name="Takaki Y."/>
            <person name="Nagai Y."/>
            <person name="Toyoda A."/>
            <person name="Suzuki Y."/>
            <person name="Arimoto A."/>
            <person name="Ishii H."/>
            <person name="Satoh N."/>
            <person name="Nishiyama T."/>
            <person name="Hasebe M."/>
            <person name="Maruyama T."/>
            <person name="Minagawa J."/>
            <person name="Obokata J."/>
            <person name="Shigenobu S."/>
        </authorList>
    </citation>
    <scope>NUCLEOTIDE SEQUENCE [LARGE SCALE GENOMIC DNA]</scope>
</reference>
<gene>
    <name evidence="1" type="ORF">PoB_007345500</name>
</gene>
<keyword evidence="2" id="KW-1185">Reference proteome</keyword>
<organism evidence="1 2">
    <name type="scientific">Plakobranchus ocellatus</name>
    <dbReference type="NCBI Taxonomy" id="259542"/>
    <lineage>
        <taxon>Eukaryota</taxon>
        <taxon>Metazoa</taxon>
        <taxon>Spiralia</taxon>
        <taxon>Lophotrochozoa</taxon>
        <taxon>Mollusca</taxon>
        <taxon>Gastropoda</taxon>
        <taxon>Heterobranchia</taxon>
        <taxon>Euthyneura</taxon>
        <taxon>Panpulmonata</taxon>
        <taxon>Sacoglossa</taxon>
        <taxon>Placobranchoidea</taxon>
        <taxon>Plakobranchidae</taxon>
        <taxon>Plakobranchus</taxon>
    </lineage>
</organism>
<dbReference type="Proteomes" id="UP000735302">
    <property type="component" value="Unassembled WGS sequence"/>
</dbReference>
<name>A0AAV4DSE8_9GAST</name>
<dbReference type="AlphaFoldDB" id="A0AAV4DSE8"/>
<accession>A0AAV4DSE8</accession>
<evidence type="ECO:0000313" key="2">
    <source>
        <dbReference type="Proteomes" id="UP000735302"/>
    </source>
</evidence>
<proteinExistence type="predicted"/>
<dbReference type="EMBL" id="BLXT01008249">
    <property type="protein sequence ID" value="GFO46950.1"/>
    <property type="molecule type" value="Genomic_DNA"/>
</dbReference>
<protein>
    <submittedName>
        <fullName evidence="1">Uncharacterized protein</fullName>
    </submittedName>
</protein>